<proteinExistence type="predicted"/>
<gene>
    <name evidence="2" type="ORF">PCAR00345_LOCUS28971</name>
</gene>
<name>A0A7S4F6Y2_CHRCT</name>
<organism evidence="2">
    <name type="scientific">Chrysotila carterae</name>
    <name type="common">Marine alga</name>
    <name type="synonym">Syracosphaera carterae</name>
    <dbReference type="NCBI Taxonomy" id="13221"/>
    <lineage>
        <taxon>Eukaryota</taxon>
        <taxon>Haptista</taxon>
        <taxon>Haptophyta</taxon>
        <taxon>Prymnesiophyceae</taxon>
        <taxon>Isochrysidales</taxon>
        <taxon>Isochrysidaceae</taxon>
        <taxon>Chrysotila</taxon>
    </lineage>
</organism>
<accession>A0A7S4F6Y2</accession>
<sequence length="240" mass="25342">MASSIPALRQAARLPAAFVNANSPTMRRGSLCTTPRDCSFLQIALHVSRAVPLHRMDGEQNDRNPHRSLLRREHEHGLYAALCLDGQHARPRVNLLSPRCVKPLTPRGVTAPSRRGGSRESSDVSEAEGAQWSDAVIVVSALICLAWRGGEDCSDNDASANIDGEAADGGGNGCVRDGCHECEVCENDATKLCASSEATALSTAESDTGILRDAVSVVRPMCRAASECGPTAVPEASSPK</sequence>
<dbReference type="EMBL" id="HBIZ01045275">
    <property type="protein sequence ID" value="CAE0776335.1"/>
    <property type="molecule type" value="Transcribed_RNA"/>
</dbReference>
<protein>
    <submittedName>
        <fullName evidence="2">Uncharacterized protein</fullName>
    </submittedName>
</protein>
<feature type="region of interest" description="Disordered" evidence="1">
    <location>
        <begin position="106"/>
        <end position="127"/>
    </location>
</feature>
<reference evidence="2" key="1">
    <citation type="submission" date="2021-01" db="EMBL/GenBank/DDBJ databases">
        <authorList>
            <person name="Corre E."/>
            <person name="Pelletier E."/>
            <person name="Niang G."/>
            <person name="Scheremetjew M."/>
            <person name="Finn R."/>
            <person name="Kale V."/>
            <person name="Holt S."/>
            <person name="Cochrane G."/>
            <person name="Meng A."/>
            <person name="Brown T."/>
            <person name="Cohen L."/>
        </authorList>
    </citation>
    <scope>NUCLEOTIDE SEQUENCE</scope>
    <source>
        <strain evidence="2">CCMP645</strain>
    </source>
</reference>
<evidence type="ECO:0000256" key="1">
    <source>
        <dbReference type="SAM" id="MobiDB-lite"/>
    </source>
</evidence>
<evidence type="ECO:0000313" key="2">
    <source>
        <dbReference type="EMBL" id="CAE0776335.1"/>
    </source>
</evidence>
<dbReference type="AlphaFoldDB" id="A0A7S4F6Y2"/>